<evidence type="ECO:0000313" key="3">
    <source>
        <dbReference type="Proteomes" id="UP000187203"/>
    </source>
</evidence>
<protein>
    <submittedName>
        <fullName evidence="2">Uncharacterized protein</fullName>
    </submittedName>
</protein>
<reference evidence="3" key="1">
    <citation type="submission" date="2013-09" db="EMBL/GenBank/DDBJ databases">
        <title>Corchorus olitorius genome sequencing.</title>
        <authorList>
            <person name="Alam M."/>
            <person name="Haque M.S."/>
            <person name="Islam M.S."/>
            <person name="Emdad E.M."/>
            <person name="Islam M.M."/>
            <person name="Ahmed B."/>
            <person name="Halim A."/>
            <person name="Hossen Q.M.M."/>
            <person name="Hossain M.Z."/>
            <person name="Ahmed R."/>
            <person name="Khan M.M."/>
            <person name="Islam R."/>
            <person name="Rashid M.M."/>
            <person name="Khan S.A."/>
            <person name="Rahman M.S."/>
            <person name="Alam M."/>
            <person name="Yahiya A.S."/>
            <person name="Khan M.S."/>
            <person name="Azam M.S."/>
            <person name="Haque T."/>
            <person name="Lashkar M.Z.H."/>
            <person name="Akhand A.I."/>
            <person name="Morshed G."/>
            <person name="Roy S."/>
            <person name="Uddin K.S."/>
            <person name="Rabeya T."/>
            <person name="Hossain A.S."/>
            <person name="Chowdhury A."/>
            <person name="Snigdha A.R."/>
            <person name="Mortoza M.S."/>
            <person name="Matin S.A."/>
            <person name="Hoque S.M.E."/>
            <person name="Islam M.K."/>
            <person name="Roy D.K."/>
            <person name="Haider R."/>
            <person name="Moosa M.M."/>
            <person name="Elias S.M."/>
            <person name="Hasan A.M."/>
            <person name="Jahan S."/>
            <person name="Shafiuddin M."/>
            <person name="Mahmood N."/>
            <person name="Shommy N.S."/>
        </authorList>
    </citation>
    <scope>NUCLEOTIDE SEQUENCE [LARGE SCALE GENOMIC DNA]</scope>
    <source>
        <strain evidence="3">cv. O-4</strain>
    </source>
</reference>
<name>A0A1R3G3H8_9ROSI</name>
<evidence type="ECO:0000256" key="1">
    <source>
        <dbReference type="SAM" id="SignalP"/>
    </source>
</evidence>
<comment type="caution">
    <text evidence="2">The sequence shown here is derived from an EMBL/GenBank/DDBJ whole genome shotgun (WGS) entry which is preliminary data.</text>
</comment>
<keyword evidence="3" id="KW-1185">Reference proteome</keyword>
<organism evidence="2 3">
    <name type="scientific">Corchorus olitorius</name>
    <dbReference type="NCBI Taxonomy" id="93759"/>
    <lineage>
        <taxon>Eukaryota</taxon>
        <taxon>Viridiplantae</taxon>
        <taxon>Streptophyta</taxon>
        <taxon>Embryophyta</taxon>
        <taxon>Tracheophyta</taxon>
        <taxon>Spermatophyta</taxon>
        <taxon>Magnoliopsida</taxon>
        <taxon>eudicotyledons</taxon>
        <taxon>Gunneridae</taxon>
        <taxon>Pentapetalae</taxon>
        <taxon>rosids</taxon>
        <taxon>malvids</taxon>
        <taxon>Malvales</taxon>
        <taxon>Malvaceae</taxon>
        <taxon>Grewioideae</taxon>
        <taxon>Apeibeae</taxon>
        <taxon>Corchorus</taxon>
    </lineage>
</organism>
<accession>A0A1R3G3H8</accession>
<dbReference type="EMBL" id="AWUE01023822">
    <property type="protein sequence ID" value="OMO52625.1"/>
    <property type="molecule type" value="Genomic_DNA"/>
</dbReference>
<feature type="chain" id="PRO_5012684007" evidence="1">
    <location>
        <begin position="20"/>
        <end position="90"/>
    </location>
</feature>
<feature type="signal peptide" evidence="1">
    <location>
        <begin position="1"/>
        <end position="19"/>
    </location>
</feature>
<sequence length="90" mass="9806">MESLCICVCLAWGVWNGEGGVVEELDQLQTPWLRTDGGDDLAMQAADLAIRFGHFAQLSAEIKDNMSKLQPCLPVCNPCLSSLCLKPLKV</sequence>
<dbReference type="AlphaFoldDB" id="A0A1R3G3H8"/>
<evidence type="ECO:0000313" key="2">
    <source>
        <dbReference type="EMBL" id="OMO52625.1"/>
    </source>
</evidence>
<dbReference type="Proteomes" id="UP000187203">
    <property type="component" value="Unassembled WGS sequence"/>
</dbReference>
<keyword evidence="1" id="KW-0732">Signal</keyword>
<proteinExistence type="predicted"/>
<gene>
    <name evidence="2" type="ORF">COLO4_37062</name>
</gene>